<dbReference type="STRING" id="1325564.NSJP_1882"/>
<proteinExistence type="inferred from homology"/>
<keyword evidence="4 8" id="KW-0812">Transmembrane</keyword>
<dbReference type="OrthoDB" id="9760333at2"/>
<sequence length="752" mass="82785">MHESRLTFTSRFARTICFFTVALVTAMHNVGSAQDNSTEPADQHESAEVIATQEVTVSATRMDDPLKTVSQSVTIVTKEELFEQTTINQTRNLADILPKLVPGLAINNGSTDNFGQSIRGRDILILIDAVPQYSSINNGRDFNTIDPASIERIEVVRGSTAIYGSGSSGGIINIITKKAVKGKPSFNTDVSTNMSLTHPEASFGGSLTQGVTGGKGPFDYTLTGTFARIGGQFDAKGDRTMPGYQNFTGSLADSNVANIHAKIGLEFGRHRFQLSENFHQIRQHTKYTFDPSVDATCPSPFDPAVPCTRTKARYLSGLSLSDQTNQTNNVTSLNYTAKDLFWGSRADAQLYWRGVRTLFPPFDLSQFSSPALEFPILAGRTSSDTYGGRFQMVTPLPLAWSPRLLYGADYSFENSTQTGDIFDTATYAASGGRVFQKVREAPIQPFWRQNNFGLFAQAELKPLEWVVLRGGMRYEINRVKASDNFFPTTPPIEQTGGIADYSVPVFNGGITVIVNDPINVFFNYSQGFSVPNLTALAGTVGQLNFAPVRTTNYEIGARGDWDRIQSTLAIFYNTSDLATYFDPITNTMARAPQRRWGLEFTGDVRPWERWKVGTTVSYVQGQIDPDLDGHFQAMSTINIPPVKVTGYLEHLTISSVNWRTRVQIMYSGPRTTAYNAWNGSNGAVGERFPIVSFAVVDLISTINVGPGTLRFAVENLLNTLYYTPQTQADFTSNRAYTSARGTIATIGYLLTY</sequence>
<keyword evidence="13" id="KW-1185">Reference proteome</keyword>
<comment type="subcellular location">
    <subcellularLocation>
        <location evidence="1 8">Cell outer membrane</location>
        <topology evidence="1 8">Multi-pass membrane protein</topology>
    </subcellularLocation>
</comment>
<dbReference type="InterPro" id="IPR037066">
    <property type="entry name" value="Plug_dom_sf"/>
</dbReference>
<dbReference type="GO" id="GO:0015344">
    <property type="term" value="F:siderophore uptake transmembrane transporter activity"/>
    <property type="evidence" value="ECO:0007669"/>
    <property type="project" value="TreeGrafter"/>
</dbReference>
<dbReference type="Pfam" id="PF07715">
    <property type="entry name" value="Plug"/>
    <property type="match status" value="1"/>
</dbReference>
<reference evidence="12 13" key="1">
    <citation type="submission" date="2017-03" db="EMBL/GenBank/DDBJ databases">
        <authorList>
            <person name="Afonso C.L."/>
            <person name="Miller P.J."/>
            <person name="Scott M.A."/>
            <person name="Spackman E."/>
            <person name="Goraichik I."/>
            <person name="Dimitrov K.M."/>
            <person name="Suarez D.L."/>
            <person name="Swayne D.E."/>
        </authorList>
    </citation>
    <scope>NUCLEOTIDE SEQUENCE [LARGE SCALE GENOMIC DNA]</scope>
    <source>
        <strain evidence="12">Genome sequencing of Nitrospira japonica strain NJ11</strain>
    </source>
</reference>
<evidence type="ECO:0000259" key="11">
    <source>
        <dbReference type="Pfam" id="PF07715"/>
    </source>
</evidence>
<comment type="similarity">
    <text evidence="8 9">Belongs to the TonB-dependent receptor family.</text>
</comment>
<keyword evidence="6 8" id="KW-0472">Membrane</keyword>
<dbReference type="Proteomes" id="UP000192042">
    <property type="component" value="Chromosome I"/>
</dbReference>
<evidence type="ECO:0000313" key="12">
    <source>
        <dbReference type="EMBL" id="SLM48054.1"/>
    </source>
</evidence>
<evidence type="ECO:0000256" key="2">
    <source>
        <dbReference type="ARBA" id="ARBA00022448"/>
    </source>
</evidence>
<dbReference type="InterPro" id="IPR000531">
    <property type="entry name" value="Beta-barrel_TonB"/>
</dbReference>
<organism evidence="12 13">
    <name type="scientific">Nitrospira japonica</name>
    <dbReference type="NCBI Taxonomy" id="1325564"/>
    <lineage>
        <taxon>Bacteria</taxon>
        <taxon>Pseudomonadati</taxon>
        <taxon>Nitrospirota</taxon>
        <taxon>Nitrospiria</taxon>
        <taxon>Nitrospirales</taxon>
        <taxon>Nitrospiraceae</taxon>
        <taxon>Nitrospira</taxon>
    </lineage>
</organism>
<dbReference type="EMBL" id="LT828648">
    <property type="protein sequence ID" value="SLM48054.1"/>
    <property type="molecule type" value="Genomic_DNA"/>
</dbReference>
<evidence type="ECO:0000256" key="7">
    <source>
        <dbReference type="ARBA" id="ARBA00023237"/>
    </source>
</evidence>
<dbReference type="Gene3D" id="2.40.170.20">
    <property type="entry name" value="TonB-dependent receptor, beta-barrel domain"/>
    <property type="match status" value="1"/>
</dbReference>
<dbReference type="Pfam" id="PF00593">
    <property type="entry name" value="TonB_dep_Rec_b-barrel"/>
    <property type="match status" value="1"/>
</dbReference>
<evidence type="ECO:0000256" key="1">
    <source>
        <dbReference type="ARBA" id="ARBA00004571"/>
    </source>
</evidence>
<dbReference type="PANTHER" id="PTHR30069:SF42">
    <property type="entry name" value="FERRIC AEROBACTIN RECEPTOR"/>
    <property type="match status" value="1"/>
</dbReference>
<keyword evidence="7 8" id="KW-0998">Cell outer membrane</keyword>
<evidence type="ECO:0000256" key="5">
    <source>
        <dbReference type="ARBA" id="ARBA00023077"/>
    </source>
</evidence>
<dbReference type="SUPFAM" id="SSF56935">
    <property type="entry name" value="Porins"/>
    <property type="match status" value="1"/>
</dbReference>
<keyword evidence="2 8" id="KW-0813">Transport</keyword>
<evidence type="ECO:0000256" key="6">
    <source>
        <dbReference type="ARBA" id="ARBA00023136"/>
    </source>
</evidence>
<gene>
    <name evidence="12" type="ORF">NSJP_1882</name>
</gene>
<evidence type="ECO:0000256" key="9">
    <source>
        <dbReference type="RuleBase" id="RU003357"/>
    </source>
</evidence>
<evidence type="ECO:0000256" key="4">
    <source>
        <dbReference type="ARBA" id="ARBA00022692"/>
    </source>
</evidence>
<evidence type="ECO:0000313" key="13">
    <source>
        <dbReference type="Proteomes" id="UP000192042"/>
    </source>
</evidence>
<dbReference type="KEGG" id="nja:NSJP_1882"/>
<feature type="domain" description="TonB-dependent receptor-like beta-barrel" evidence="10">
    <location>
        <begin position="312"/>
        <end position="716"/>
    </location>
</feature>
<dbReference type="AlphaFoldDB" id="A0A1W1I4W9"/>
<keyword evidence="5 9" id="KW-0798">TonB box</keyword>
<dbReference type="PROSITE" id="PS52016">
    <property type="entry name" value="TONB_DEPENDENT_REC_3"/>
    <property type="match status" value="1"/>
</dbReference>
<protein>
    <submittedName>
        <fullName evidence="12">TonB-dependent receptor</fullName>
    </submittedName>
</protein>
<dbReference type="RefSeq" id="WP_080886501.1">
    <property type="nucleotide sequence ID" value="NZ_LT828648.1"/>
</dbReference>
<dbReference type="GO" id="GO:0044718">
    <property type="term" value="P:siderophore transmembrane transport"/>
    <property type="evidence" value="ECO:0007669"/>
    <property type="project" value="TreeGrafter"/>
</dbReference>
<dbReference type="GO" id="GO:0009279">
    <property type="term" value="C:cell outer membrane"/>
    <property type="evidence" value="ECO:0007669"/>
    <property type="project" value="UniProtKB-SubCell"/>
</dbReference>
<dbReference type="InterPro" id="IPR012910">
    <property type="entry name" value="Plug_dom"/>
</dbReference>
<dbReference type="Gene3D" id="2.170.130.10">
    <property type="entry name" value="TonB-dependent receptor, plug domain"/>
    <property type="match status" value="1"/>
</dbReference>
<keyword evidence="3 8" id="KW-1134">Transmembrane beta strand</keyword>
<dbReference type="InterPro" id="IPR039426">
    <property type="entry name" value="TonB-dep_rcpt-like"/>
</dbReference>
<dbReference type="CDD" id="cd01347">
    <property type="entry name" value="ligand_gated_channel"/>
    <property type="match status" value="1"/>
</dbReference>
<keyword evidence="12" id="KW-0675">Receptor</keyword>
<feature type="domain" description="TonB-dependent receptor plug" evidence="11">
    <location>
        <begin position="66"/>
        <end position="171"/>
    </location>
</feature>
<evidence type="ECO:0000256" key="8">
    <source>
        <dbReference type="PROSITE-ProRule" id="PRU01360"/>
    </source>
</evidence>
<dbReference type="PANTHER" id="PTHR30069">
    <property type="entry name" value="TONB-DEPENDENT OUTER MEMBRANE RECEPTOR"/>
    <property type="match status" value="1"/>
</dbReference>
<accession>A0A1W1I4W9</accession>
<dbReference type="InterPro" id="IPR036942">
    <property type="entry name" value="Beta-barrel_TonB_sf"/>
</dbReference>
<evidence type="ECO:0000259" key="10">
    <source>
        <dbReference type="Pfam" id="PF00593"/>
    </source>
</evidence>
<name>A0A1W1I4W9_9BACT</name>
<evidence type="ECO:0000256" key="3">
    <source>
        <dbReference type="ARBA" id="ARBA00022452"/>
    </source>
</evidence>